<evidence type="ECO:0000256" key="1">
    <source>
        <dbReference type="ARBA" id="ARBA00000274"/>
    </source>
</evidence>
<accession>A0A6G8F2W7</accession>
<comment type="catalytic activity">
    <reaction evidence="1">
        <text>AMP + H2O = D-ribose 5-phosphate + adenine</text>
        <dbReference type="Rhea" id="RHEA:20129"/>
        <dbReference type="ChEBI" id="CHEBI:15377"/>
        <dbReference type="ChEBI" id="CHEBI:16708"/>
        <dbReference type="ChEBI" id="CHEBI:78346"/>
        <dbReference type="ChEBI" id="CHEBI:456215"/>
        <dbReference type="EC" id="3.2.2.4"/>
    </reaction>
</comment>
<dbReference type="Pfam" id="PF03641">
    <property type="entry name" value="Lysine_decarbox"/>
    <property type="match status" value="1"/>
</dbReference>
<protein>
    <recommendedName>
        <fullName evidence="3">AMP nucleosidase</fullName>
        <ecNumber evidence="2">3.2.2.4</ecNumber>
    </recommendedName>
    <alternativeName>
        <fullName evidence="3">AMP nucleosidase</fullName>
    </alternativeName>
</protein>
<name>A0A6G8F2W7_9PROT</name>
<organism evidence="5">
    <name type="scientific">uncultured Alphaproteobacteria bacterium</name>
    <dbReference type="NCBI Taxonomy" id="91750"/>
    <lineage>
        <taxon>Bacteria</taxon>
        <taxon>Pseudomonadati</taxon>
        <taxon>Pseudomonadota</taxon>
        <taxon>Alphaproteobacteria</taxon>
        <taxon>environmental samples</taxon>
    </lineage>
</organism>
<evidence type="ECO:0000313" key="5">
    <source>
        <dbReference type="EMBL" id="QIM10586.1"/>
    </source>
</evidence>
<dbReference type="SUPFAM" id="SSF102405">
    <property type="entry name" value="MCP/YpsA-like"/>
    <property type="match status" value="1"/>
</dbReference>
<proteinExistence type="predicted"/>
<dbReference type="EC" id="3.2.2.4" evidence="2"/>
<evidence type="ECO:0000256" key="3">
    <source>
        <dbReference type="ARBA" id="ARBA00031983"/>
    </source>
</evidence>
<dbReference type="Gene3D" id="3.40.50.450">
    <property type="match status" value="1"/>
</dbReference>
<dbReference type="EMBL" id="MN990731">
    <property type="protein sequence ID" value="QIM10586.1"/>
    <property type="molecule type" value="Genomic_DNA"/>
</dbReference>
<evidence type="ECO:0000256" key="2">
    <source>
        <dbReference type="ARBA" id="ARBA00011985"/>
    </source>
</evidence>
<sequence length="320" mass="36472">MAEDNKKTVLHSEPATAFARENSSDGLRVFVAGGARSGNDEIYVEEAYRLGRQIVKMNLRLDFGLSNSGIMGAVARGVVDEWNKRHCGVEVKSPINAVTTDSYFCLYPQDDKLLQQIGEVILAKTLEERKQKLLKADFVVFAPGGVGTLDELAYDCVAMQDGFLDVKPFILYNIDGFFYHLLEYLKQISAKGFAEPLPFIVVDNSNELEIVFRLLKLRYVDSQDSKTAYGNTRQLIYEIPYFLKKKIDSSIHVEDLIAEMDNIRANGTEEQQRELDNEIEQAYLEKEIERMYERLAKTGSDTAVVSEKLTKLKKRRLKWK</sequence>
<keyword evidence="4" id="KW-0175">Coiled coil</keyword>
<evidence type="ECO:0000256" key="4">
    <source>
        <dbReference type="SAM" id="Coils"/>
    </source>
</evidence>
<dbReference type="PANTHER" id="PTHR31223">
    <property type="entry name" value="LOG FAMILY PROTEIN YJL055W"/>
    <property type="match status" value="1"/>
</dbReference>
<reference evidence="5" key="1">
    <citation type="journal article" date="2020" name="J. ISSAAS">
        <title>Lactobacilli and other gastrointestinal microbiota of Peromyscus leucopus, reservoir host for agents of Lyme disease and other zoonoses in North America.</title>
        <authorList>
            <person name="Milovic A."/>
            <person name="Bassam K."/>
            <person name="Shao H."/>
            <person name="Chatzistamou I."/>
            <person name="Tufts D.M."/>
            <person name="Diuk-Wasser M."/>
            <person name="Barbour A.G."/>
        </authorList>
    </citation>
    <scope>NUCLEOTIDE SEQUENCE</scope>
    <source>
        <strain evidence="5">LL90</strain>
    </source>
</reference>
<dbReference type="AlphaFoldDB" id="A0A6G8F2W7"/>
<dbReference type="GO" id="GO:0008714">
    <property type="term" value="F:AMP nucleosidase activity"/>
    <property type="evidence" value="ECO:0007669"/>
    <property type="project" value="UniProtKB-EC"/>
</dbReference>
<dbReference type="InterPro" id="IPR031100">
    <property type="entry name" value="LOG_fam"/>
</dbReference>
<gene>
    <name evidence="5" type="ORF">PlAlph_4780</name>
</gene>
<feature type="coiled-coil region" evidence="4">
    <location>
        <begin position="253"/>
        <end position="285"/>
    </location>
</feature>